<evidence type="ECO:0000256" key="2">
    <source>
        <dbReference type="ARBA" id="ARBA00022737"/>
    </source>
</evidence>
<dbReference type="SUPFAM" id="SSF51161">
    <property type="entry name" value="Trimeric LpxA-like enzymes"/>
    <property type="match status" value="1"/>
</dbReference>
<reference evidence="3 4" key="1">
    <citation type="journal article" date="2018" name="Nat. Biotechnol.">
        <title>A standardized bacterial taxonomy based on genome phylogeny substantially revises the tree of life.</title>
        <authorList>
            <person name="Parks D.H."/>
            <person name="Chuvochina M."/>
            <person name="Waite D.W."/>
            <person name="Rinke C."/>
            <person name="Skarshewski A."/>
            <person name="Chaumeil P.A."/>
            <person name="Hugenholtz P."/>
        </authorList>
    </citation>
    <scope>NUCLEOTIDE SEQUENCE [LARGE SCALE GENOMIC DNA]</scope>
    <source>
        <strain evidence="3">UBA8781</strain>
    </source>
</reference>
<evidence type="ECO:0000313" key="4">
    <source>
        <dbReference type="Proteomes" id="UP000264141"/>
    </source>
</evidence>
<dbReference type="GO" id="GO:0016740">
    <property type="term" value="F:transferase activity"/>
    <property type="evidence" value="ECO:0007669"/>
    <property type="project" value="UniProtKB-KW"/>
</dbReference>
<dbReference type="PROSITE" id="PS00101">
    <property type="entry name" value="HEXAPEP_TRANSFERASES"/>
    <property type="match status" value="1"/>
</dbReference>
<dbReference type="Pfam" id="PF14602">
    <property type="entry name" value="Hexapep_2"/>
    <property type="match status" value="1"/>
</dbReference>
<comment type="caution">
    <text evidence="3">The sequence shown here is derived from an EMBL/GenBank/DDBJ whole genome shotgun (WGS) entry which is preliminary data.</text>
</comment>
<sequence>MKGSARAEAIEENRGIIKTWGGKPVNTEPLQEKPPARIHATAEVSPAAKIGAGSRIWHYVQIREGAELGENCIVGKDVYIDFDVRVGNNVKIQNGAYLYHGLTVEDGVFIGPRAVFTNDVYPRAINPDGTLKGADDWEVGPTRVCYGASIGSGAIVLPNVTIGRFALVAAGAVVTRSVPDHGLVVGVPARLVGYACRCGRRMTPQGNGYFCSVCQWTFHPEELTP</sequence>
<dbReference type="CDD" id="cd03358">
    <property type="entry name" value="LbH_WxcM_N_like"/>
    <property type="match status" value="1"/>
</dbReference>
<protein>
    <submittedName>
        <fullName evidence="3">N-acetyltransferase</fullName>
    </submittedName>
</protein>
<dbReference type="EMBL" id="DPBP01000026">
    <property type="protein sequence ID" value="HCE17423.1"/>
    <property type="molecule type" value="Genomic_DNA"/>
</dbReference>
<keyword evidence="1 3" id="KW-0808">Transferase</keyword>
<dbReference type="AlphaFoldDB" id="A0A3D1JG07"/>
<dbReference type="InterPro" id="IPR001451">
    <property type="entry name" value="Hexapep"/>
</dbReference>
<evidence type="ECO:0000256" key="1">
    <source>
        <dbReference type="ARBA" id="ARBA00022679"/>
    </source>
</evidence>
<accession>A0A3D1JG07</accession>
<dbReference type="InterPro" id="IPR011004">
    <property type="entry name" value="Trimer_LpxA-like_sf"/>
</dbReference>
<dbReference type="OrthoDB" id="9801697at2"/>
<dbReference type="PANTHER" id="PTHR43300:SF4">
    <property type="entry name" value="ACYL-[ACYL-CARRIER-PROTEIN]--UDP-N-ACETYLGLUCOSAMINE O-ACYLTRANSFERASE"/>
    <property type="match status" value="1"/>
</dbReference>
<dbReference type="STRING" id="229919.GCA_001050195_03437"/>
<gene>
    <name evidence="3" type="ORF">DEQ80_06155</name>
</gene>
<dbReference type="Gene3D" id="2.160.10.10">
    <property type="entry name" value="Hexapeptide repeat proteins"/>
    <property type="match status" value="1"/>
</dbReference>
<organism evidence="3 4">
    <name type="scientific">Anaerolinea thermolimosa</name>
    <dbReference type="NCBI Taxonomy" id="229919"/>
    <lineage>
        <taxon>Bacteria</taxon>
        <taxon>Bacillati</taxon>
        <taxon>Chloroflexota</taxon>
        <taxon>Anaerolineae</taxon>
        <taxon>Anaerolineales</taxon>
        <taxon>Anaerolineaceae</taxon>
        <taxon>Anaerolinea</taxon>
    </lineage>
</organism>
<dbReference type="InterPro" id="IPR050179">
    <property type="entry name" value="Trans_hexapeptide_repeat"/>
</dbReference>
<name>A0A3D1JG07_9CHLR</name>
<dbReference type="InterPro" id="IPR018357">
    <property type="entry name" value="Hexapep_transf_CS"/>
</dbReference>
<evidence type="ECO:0000313" key="3">
    <source>
        <dbReference type="EMBL" id="HCE17423.1"/>
    </source>
</evidence>
<proteinExistence type="predicted"/>
<dbReference type="PANTHER" id="PTHR43300">
    <property type="entry name" value="ACETYLTRANSFERASE"/>
    <property type="match status" value="1"/>
</dbReference>
<dbReference type="Pfam" id="PF00132">
    <property type="entry name" value="Hexapep"/>
    <property type="match status" value="2"/>
</dbReference>
<dbReference type="Proteomes" id="UP000264141">
    <property type="component" value="Unassembled WGS sequence"/>
</dbReference>
<keyword evidence="2" id="KW-0677">Repeat</keyword>